<feature type="chain" id="PRO_5031210598" evidence="6">
    <location>
        <begin position="22"/>
        <end position="338"/>
    </location>
</feature>
<dbReference type="InterPro" id="IPR050553">
    <property type="entry name" value="Thioredoxin_ResA/DsbE_sf"/>
</dbReference>
<dbReference type="PROSITE" id="PS51352">
    <property type="entry name" value="THIOREDOXIN_2"/>
    <property type="match status" value="1"/>
</dbReference>
<evidence type="ECO:0000256" key="3">
    <source>
        <dbReference type="ARBA" id="ARBA00023157"/>
    </source>
</evidence>
<evidence type="ECO:0000256" key="4">
    <source>
        <dbReference type="ARBA" id="ARBA00023284"/>
    </source>
</evidence>
<dbReference type="EMBL" id="JACHXU010000021">
    <property type="protein sequence ID" value="MBB3209148.1"/>
    <property type="molecule type" value="Genomic_DNA"/>
</dbReference>
<dbReference type="GO" id="GO:0017004">
    <property type="term" value="P:cytochrome complex assembly"/>
    <property type="evidence" value="ECO:0007669"/>
    <property type="project" value="UniProtKB-KW"/>
</dbReference>
<evidence type="ECO:0000256" key="2">
    <source>
        <dbReference type="ARBA" id="ARBA00022748"/>
    </source>
</evidence>
<accession>A0A7W5E2Y8</accession>
<dbReference type="AlphaFoldDB" id="A0A7W5E2Y8"/>
<evidence type="ECO:0000256" key="5">
    <source>
        <dbReference type="SAM" id="MobiDB-lite"/>
    </source>
</evidence>
<dbReference type="GO" id="GO:0016491">
    <property type="term" value="F:oxidoreductase activity"/>
    <property type="evidence" value="ECO:0007669"/>
    <property type="project" value="InterPro"/>
</dbReference>
<comment type="caution">
    <text evidence="8">The sequence shown here is derived from an EMBL/GenBank/DDBJ whole genome shotgun (WGS) entry which is preliminary data.</text>
</comment>
<feature type="signal peptide" evidence="6">
    <location>
        <begin position="1"/>
        <end position="21"/>
    </location>
</feature>
<evidence type="ECO:0000256" key="1">
    <source>
        <dbReference type="ARBA" id="ARBA00004196"/>
    </source>
</evidence>
<dbReference type="InterPro" id="IPR000866">
    <property type="entry name" value="AhpC/TSA"/>
</dbReference>
<dbReference type="PANTHER" id="PTHR42852:SF6">
    <property type="entry name" value="THIOL:DISULFIDE INTERCHANGE PROTEIN DSBE"/>
    <property type="match status" value="1"/>
</dbReference>
<dbReference type="GO" id="GO:0016209">
    <property type="term" value="F:antioxidant activity"/>
    <property type="evidence" value="ECO:0007669"/>
    <property type="project" value="InterPro"/>
</dbReference>
<dbReference type="Gene3D" id="3.40.30.10">
    <property type="entry name" value="Glutaredoxin"/>
    <property type="match status" value="1"/>
</dbReference>
<keyword evidence="9" id="KW-1185">Reference proteome</keyword>
<evidence type="ECO:0000259" key="7">
    <source>
        <dbReference type="PROSITE" id="PS51352"/>
    </source>
</evidence>
<dbReference type="PROSITE" id="PS00194">
    <property type="entry name" value="THIOREDOXIN_1"/>
    <property type="match status" value="1"/>
</dbReference>
<dbReference type="GO" id="GO:0016853">
    <property type="term" value="F:isomerase activity"/>
    <property type="evidence" value="ECO:0007669"/>
    <property type="project" value="UniProtKB-KW"/>
</dbReference>
<organism evidence="8 9">
    <name type="scientific">Aporhodopirellula rubra</name>
    <dbReference type="NCBI Taxonomy" id="980271"/>
    <lineage>
        <taxon>Bacteria</taxon>
        <taxon>Pseudomonadati</taxon>
        <taxon>Planctomycetota</taxon>
        <taxon>Planctomycetia</taxon>
        <taxon>Pirellulales</taxon>
        <taxon>Pirellulaceae</taxon>
        <taxon>Aporhodopirellula</taxon>
    </lineage>
</organism>
<evidence type="ECO:0000313" key="8">
    <source>
        <dbReference type="EMBL" id="MBB3209148.1"/>
    </source>
</evidence>
<evidence type="ECO:0000256" key="6">
    <source>
        <dbReference type="SAM" id="SignalP"/>
    </source>
</evidence>
<gene>
    <name evidence="8" type="ORF">FHS27_004986</name>
</gene>
<dbReference type="InterPro" id="IPR013766">
    <property type="entry name" value="Thioredoxin_domain"/>
</dbReference>
<keyword evidence="4" id="KW-0676">Redox-active center</keyword>
<dbReference type="PANTHER" id="PTHR42852">
    <property type="entry name" value="THIOL:DISULFIDE INTERCHANGE PROTEIN DSBE"/>
    <property type="match status" value="1"/>
</dbReference>
<reference evidence="8 9" key="1">
    <citation type="submission" date="2020-08" db="EMBL/GenBank/DDBJ databases">
        <title>Genomic Encyclopedia of Type Strains, Phase III (KMG-III): the genomes of soil and plant-associated and newly described type strains.</title>
        <authorList>
            <person name="Whitman W."/>
        </authorList>
    </citation>
    <scope>NUCLEOTIDE SEQUENCE [LARGE SCALE GENOMIC DNA]</scope>
    <source>
        <strain evidence="8 9">CECT 8075</strain>
    </source>
</reference>
<evidence type="ECO:0000313" key="9">
    <source>
        <dbReference type="Proteomes" id="UP000536179"/>
    </source>
</evidence>
<keyword evidence="8" id="KW-0413">Isomerase</keyword>
<feature type="domain" description="Thioredoxin" evidence="7">
    <location>
        <begin position="193"/>
        <end position="336"/>
    </location>
</feature>
<dbReference type="Proteomes" id="UP000536179">
    <property type="component" value="Unassembled WGS sequence"/>
</dbReference>
<keyword evidence="2" id="KW-0201">Cytochrome c-type biogenesis</keyword>
<feature type="region of interest" description="Disordered" evidence="5">
    <location>
        <begin position="24"/>
        <end position="43"/>
    </location>
</feature>
<keyword evidence="3" id="KW-1015">Disulfide bond</keyword>
<keyword evidence="6" id="KW-0732">Signal</keyword>
<sequence>MNTKSILSLMLALTFSLEAYAQSDAKETSTTKPETRKAVTCSVQGSVSMPEDVSEGINTEGLSLDQVVVTLEGNYKHPRRPYPPEWSSMEKEERSEWLDAFKKSEEYQDYLRKADEARAERETHQTKLAADGTYSFENIKPAWYQLTATIMHPYAKGERALHLARAHAMRQFIIKDADKPFRANMTLKLKNVPTPGDTATDWTATAYDDSEFTLSDFRGKFVLVDFWATWCGPCRAEFPNLEAVYKDFGGERLEMIGLSVDESIDSPKALLEETPSIYRQGWIGDTERHKTIFEAYGIQSIPSIWLIGPDGKIVARDLRGESLREAVKTALEAHPKTN</sequence>
<name>A0A7W5E2Y8_9BACT</name>
<dbReference type="Pfam" id="PF00578">
    <property type="entry name" value="AhpC-TSA"/>
    <property type="match status" value="1"/>
</dbReference>
<dbReference type="InterPro" id="IPR036249">
    <property type="entry name" value="Thioredoxin-like_sf"/>
</dbReference>
<dbReference type="SUPFAM" id="SSF52833">
    <property type="entry name" value="Thioredoxin-like"/>
    <property type="match status" value="1"/>
</dbReference>
<dbReference type="RefSeq" id="WP_184307543.1">
    <property type="nucleotide sequence ID" value="NZ_JACHXU010000021.1"/>
</dbReference>
<feature type="compositionally biased region" description="Basic and acidic residues" evidence="5">
    <location>
        <begin position="24"/>
        <end position="37"/>
    </location>
</feature>
<dbReference type="CDD" id="cd02966">
    <property type="entry name" value="TlpA_like_family"/>
    <property type="match status" value="1"/>
</dbReference>
<comment type="subcellular location">
    <subcellularLocation>
        <location evidence="1">Cell envelope</location>
    </subcellularLocation>
</comment>
<protein>
    <submittedName>
        <fullName evidence="8">Thiol-disulfide isomerase/thioredoxin</fullName>
    </submittedName>
</protein>
<dbReference type="InterPro" id="IPR017937">
    <property type="entry name" value="Thioredoxin_CS"/>
</dbReference>
<dbReference type="GO" id="GO:0030313">
    <property type="term" value="C:cell envelope"/>
    <property type="evidence" value="ECO:0007669"/>
    <property type="project" value="UniProtKB-SubCell"/>
</dbReference>
<proteinExistence type="predicted"/>